<feature type="transmembrane region" description="Helical" evidence="1">
    <location>
        <begin position="29"/>
        <end position="50"/>
    </location>
</feature>
<comment type="caution">
    <text evidence="2">The sequence shown here is derived from an EMBL/GenBank/DDBJ whole genome shotgun (WGS) entry which is preliminary data.</text>
</comment>
<evidence type="ECO:0000313" key="3">
    <source>
        <dbReference type="Proteomes" id="UP000231092"/>
    </source>
</evidence>
<gene>
    <name evidence="2" type="ORF">H171_3866</name>
</gene>
<name>A0A2M8Z9Z6_9FIRM</name>
<evidence type="ECO:0000256" key="1">
    <source>
        <dbReference type="SAM" id="Phobius"/>
    </source>
</evidence>
<keyword evidence="1" id="KW-0472">Membrane</keyword>
<dbReference type="EMBL" id="PGET01000001">
    <property type="protein sequence ID" value="PJJ30277.1"/>
    <property type="molecule type" value="Genomic_DNA"/>
</dbReference>
<dbReference type="AlphaFoldDB" id="A0A2M8Z9Z6"/>
<proteinExistence type="predicted"/>
<protein>
    <submittedName>
        <fullName evidence="2">Uncharacterized protein</fullName>
    </submittedName>
</protein>
<reference evidence="2 3" key="1">
    <citation type="submission" date="2017-11" db="EMBL/GenBank/DDBJ databases">
        <title>Understudied soil microbes with underappreciated capabilities: Untangling the Clostridium saccharolyticum group.</title>
        <authorList>
            <person name="Leschine S."/>
        </authorList>
    </citation>
    <scope>NUCLEOTIDE SEQUENCE [LARGE SCALE GENOMIC DNA]</scope>
    <source>
        <strain evidence="2 3">18A</strain>
    </source>
</reference>
<dbReference type="PROSITE" id="PS51257">
    <property type="entry name" value="PROKAR_LIPOPROTEIN"/>
    <property type="match status" value="1"/>
</dbReference>
<keyword evidence="1" id="KW-0812">Transmembrane</keyword>
<accession>A0A2M8Z9Z6</accession>
<dbReference type="Proteomes" id="UP000231092">
    <property type="component" value="Unassembled WGS sequence"/>
</dbReference>
<feature type="transmembrane region" description="Helical" evidence="1">
    <location>
        <begin position="6"/>
        <end position="24"/>
    </location>
</feature>
<sequence length="54" mass="6020">MDRYKLSALVGTIIMGIGSFMACLAENPLYIFSGNVLLVVSIFIMIYGYAKWQP</sequence>
<keyword evidence="1" id="KW-1133">Transmembrane helix</keyword>
<dbReference type="RefSeq" id="WP_166433636.1">
    <property type="nucleotide sequence ID" value="NZ_PGET01000001.1"/>
</dbReference>
<organism evidence="2 3">
    <name type="scientific">[Clostridium] celerecrescens 18A</name>
    <dbReference type="NCBI Taxonomy" id="1286362"/>
    <lineage>
        <taxon>Bacteria</taxon>
        <taxon>Bacillati</taxon>
        <taxon>Bacillota</taxon>
        <taxon>Clostridia</taxon>
        <taxon>Lachnospirales</taxon>
        <taxon>Lachnospiraceae</taxon>
        <taxon>Lacrimispora</taxon>
    </lineage>
</organism>
<evidence type="ECO:0000313" key="2">
    <source>
        <dbReference type="EMBL" id="PJJ30277.1"/>
    </source>
</evidence>